<dbReference type="EMBL" id="CADCUS010000067">
    <property type="protein sequence ID" value="CAA9383781.1"/>
    <property type="molecule type" value="Genomic_DNA"/>
</dbReference>
<feature type="compositionally biased region" description="Basic residues" evidence="1">
    <location>
        <begin position="129"/>
        <end position="157"/>
    </location>
</feature>
<reference evidence="2" key="1">
    <citation type="submission" date="2020-02" db="EMBL/GenBank/DDBJ databases">
        <authorList>
            <person name="Meier V. D."/>
        </authorList>
    </citation>
    <scope>NUCLEOTIDE SEQUENCE</scope>
    <source>
        <strain evidence="2">AVDCRST_MAG66</strain>
    </source>
</reference>
<feature type="region of interest" description="Disordered" evidence="1">
    <location>
        <begin position="1"/>
        <end position="191"/>
    </location>
</feature>
<feature type="compositionally biased region" description="Gly residues" evidence="1">
    <location>
        <begin position="29"/>
        <end position="43"/>
    </location>
</feature>
<feature type="non-terminal residue" evidence="2">
    <location>
        <position position="394"/>
    </location>
</feature>
<accession>A0A6J4NBS7</accession>
<feature type="compositionally biased region" description="Basic and acidic residues" evidence="1">
    <location>
        <begin position="60"/>
        <end position="71"/>
    </location>
</feature>
<feature type="region of interest" description="Disordered" evidence="1">
    <location>
        <begin position="227"/>
        <end position="394"/>
    </location>
</feature>
<evidence type="ECO:0000313" key="2">
    <source>
        <dbReference type="EMBL" id="CAA9383781.1"/>
    </source>
</evidence>
<feature type="compositionally biased region" description="Low complexity" evidence="1">
    <location>
        <begin position="158"/>
        <end position="177"/>
    </location>
</feature>
<gene>
    <name evidence="2" type="ORF">AVDCRST_MAG66-502</name>
</gene>
<dbReference type="AlphaFoldDB" id="A0A6J4NBS7"/>
<protein>
    <submittedName>
        <fullName evidence="2">Uncharacterized oxidoreductase</fullName>
    </submittedName>
</protein>
<feature type="compositionally biased region" description="Low complexity" evidence="1">
    <location>
        <begin position="44"/>
        <end position="59"/>
    </location>
</feature>
<organism evidence="2">
    <name type="scientific">uncultured Pseudonocardia sp</name>
    <dbReference type="NCBI Taxonomy" id="211455"/>
    <lineage>
        <taxon>Bacteria</taxon>
        <taxon>Bacillati</taxon>
        <taxon>Actinomycetota</taxon>
        <taxon>Actinomycetes</taxon>
        <taxon>Pseudonocardiales</taxon>
        <taxon>Pseudonocardiaceae</taxon>
        <taxon>Pseudonocardia</taxon>
        <taxon>environmental samples</taxon>
    </lineage>
</organism>
<sequence>DHSTGDRGRHRRPRHGDGPAAGGDRRGGLRGAPRGGRGGGPGGVPHAAGQRPRRAAGPQPRHDGPGLREPGDPAAQRQRTAAGRDGHGRTAGRRHRRRRGAAGGPAPCPPGGGPAPRRRRAPGTAAGRRAPRRRRRAGCLRRRVERHRRPDHRRGRRALPGAAAHRPGRGRAPAGAAGRHRGLRPAAAGRRGRRLLRDGVRPARLLRPRHRARRLGVVVRQRPAHRAAATRVGLARAPPGAVLPRPVPGPRDHRVDRCGPGPVDDARPAPRPPLAPRPHGRPRRRRPRGGPVVRAGRVDGRRGRRAARPVPARPVRSGRRLRRVRGAAAPAGGARRRARGPDDLDEGRRTGRARPARRAVPRAAPARRSPRVAAPPPHRLGRAGGGRLAGTPPL</sequence>
<feature type="compositionally biased region" description="Basic and acidic residues" evidence="1">
    <location>
        <begin position="339"/>
        <end position="349"/>
    </location>
</feature>
<evidence type="ECO:0000256" key="1">
    <source>
        <dbReference type="SAM" id="MobiDB-lite"/>
    </source>
</evidence>
<feature type="compositionally biased region" description="Basic residues" evidence="1">
    <location>
        <begin position="316"/>
        <end position="325"/>
    </location>
</feature>
<proteinExistence type="predicted"/>
<feature type="compositionally biased region" description="Basic residues" evidence="1">
    <location>
        <begin position="278"/>
        <end position="288"/>
    </location>
</feature>
<name>A0A6J4NBS7_9PSEU</name>
<feature type="compositionally biased region" description="Basic residues" evidence="1">
    <location>
        <begin position="350"/>
        <end position="360"/>
    </location>
</feature>
<feature type="compositionally biased region" description="Basic residues" evidence="1">
    <location>
        <begin position="90"/>
        <end position="100"/>
    </location>
</feature>
<feature type="non-terminal residue" evidence="2">
    <location>
        <position position="1"/>
    </location>
</feature>